<dbReference type="InterPro" id="IPR005234">
    <property type="entry name" value="ScpB_csome_segregation"/>
</dbReference>
<proteinExistence type="predicted"/>
<gene>
    <name evidence="5" type="ORF">UX39_C0003G0036</name>
</gene>
<sequence length="195" mass="21159">MGPDKQIETSKNISEMAARAEAFLFAEGEPIPTSTLKKLLSCTDEELEQALLSLAKRQDGSGIALIRTNGEAALAVSESCAPAIRAENAKEHEREIGDAGLEVLAILLYRGPSTRAQIDYIRGVNTSTTLRTLLARGLATRTENPGDSREYLYHPTAELLAHLGASSTKSLPNYEKITGELRAFEESKDKSDARL</sequence>
<reference evidence="5 6" key="1">
    <citation type="journal article" date="2015" name="Nature">
        <title>rRNA introns, odd ribosomes, and small enigmatic genomes across a large radiation of phyla.</title>
        <authorList>
            <person name="Brown C.T."/>
            <person name="Hug L.A."/>
            <person name="Thomas B.C."/>
            <person name="Sharon I."/>
            <person name="Castelle C.J."/>
            <person name="Singh A."/>
            <person name="Wilkins M.J."/>
            <person name="Williams K.H."/>
            <person name="Banfield J.F."/>
        </authorList>
    </citation>
    <scope>NUCLEOTIDE SEQUENCE [LARGE SCALE GENOMIC DNA]</scope>
</reference>
<name>A0A0G1P3N5_9BACT</name>
<dbReference type="EMBL" id="LCMA01000003">
    <property type="protein sequence ID" value="KKU27197.1"/>
    <property type="molecule type" value="Genomic_DNA"/>
</dbReference>
<dbReference type="InterPro" id="IPR036390">
    <property type="entry name" value="WH_DNA-bd_sf"/>
</dbReference>
<organism evidence="5 6">
    <name type="scientific">Candidatus Magasanikbacteria bacterium GW2011_GWA2_46_17</name>
    <dbReference type="NCBI Taxonomy" id="1619042"/>
    <lineage>
        <taxon>Bacteria</taxon>
        <taxon>Candidatus Magasanikiibacteriota</taxon>
    </lineage>
</organism>
<comment type="caution">
    <text evidence="5">The sequence shown here is derived from an EMBL/GenBank/DDBJ whole genome shotgun (WGS) entry which is preliminary data.</text>
</comment>
<evidence type="ECO:0000256" key="1">
    <source>
        <dbReference type="ARBA" id="ARBA00022490"/>
    </source>
</evidence>
<keyword evidence="3" id="KW-0159">Chromosome partition</keyword>
<dbReference type="Pfam" id="PF04079">
    <property type="entry name" value="SMC_ScpB"/>
    <property type="match status" value="1"/>
</dbReference>
<keyword evidence="2" id="KW-0132">Cell division</keyword>
<dbReference type="InterPro" id="IPR036388">
    <property type="entry name" value="WH-like_DNA-bd_sf"/>
</dbReference>
<evidence type="ECO:0000313" key="6">
    <source>
        <dbReference type="Proteomes" id="UP000034175"/>
    </source>
</evidence>
<dbReference type="GO" id="GO:0051301">
    <property type="term" value="P:cell division"/>
    <property type="evidence" value="ECO:0007669"/>
    <property type="project" value="UniProtKB-KW"/>
</dbReference>
<dbReference type="GO" id="GO:0051304">
    <property type="term" value="P:chromosome separation"/>
    <property type="evidence" value="ECO:0007669"/>
    <property type="project" value="InterPro"/>
</dbReference>
<dbReference type="SUPFAM" id="SSF46785">
    <property type="entry name" value="Winged helix' DNA-binding domain"/>
    <property type="match status" value="2"/>
</dbReference>
<dbReference type="PANTHER" id="PTHR34298">
    <property type="entry name" value="SEGREGATION AND CONDENSATION PROTEIN B"/>
    <property type="match status" value="1"/>
</dbReference>
<dbReference type="AlphaFoldDB" id="A0A0G1P3N5"/>
<evidence type="ECO:0000256" key="3">
    <source>
        <dbReference type="ARBA" id="ARBA00022829"/>
    </source>
</evidence>
<evidence type="ECO:0000313" key="5">
    <source>
        <dbReference type="EMBL" id="KKU27197.1"/>
    </source>
</evidence>
<dbReference type="Proteomes" id="UP000034175">
    <property type="component" value="Unassembled WGS sequence"/>
</dbReference>
<dbReference type="PANTHER" id="PTHR34298:SF2">
    <property type="entry name" value="SEGREGATION AND CONDENSATION PROTEIN B"/>
    <property type="match status" value="1"/>
</dbReference>
<evidence type="ECO:0000256" key="2">
    <source>
        <dbReference type="ARBA" id="ARBA00022618"/>
    </source>
</evidence>
<protein>
    <submittedName>
        <fullName evidence="5">Segregation and condensation protein B</fullName>
    </submittedName>
</protein>
<evidence type="ECO:0000256" key="4">
    <source>
        <dbReference type="ARBA" id="ARBA00023306"/>
    </source>
</evidence>
<dbReference type="Gene3D" id="1.10.10.10">
    <property type="entry name" value="Winged helix-like DNA-binding domain superfamily/Winged helix DNA-binding domain"/>
    <property type="match status" value="2"/>
</dbReference>
<keyword evidence="1" id="KW-0963">Cytoplasm</keyword>
<keyword evidence="4" id="KW-0131">Cell cycle</keyword>
<accession>A0A0G1P3N5</accession>